<dbReference type="RefSeq" id="WP_267677973.1">
    <property type="nucleotide sequence ID" value="NZ_CP113088.1"/>
</dbReference>
<dbReference type="Gene3D" id="3.40.109.10">
    <property type="entry name" value="NADH Oxidase"/>
    <property type="match status" value="1"/>
</dbReference>
<evidence type="ECO:0000256" key="1">
    <source>
        <dbReference type="ARBA" id="ARBA00007118"/>
    </source>
</evidence>
<dbReference type="Proteomes" id="UP001164705">
    <property type="component" value="Chromosome"/>
</dbReference>
<gene>
    <name evidence="5" type="ORF">N7U66_07630</name>
</gene>
<dbReference type="PANTHER" id="PTHR43673:SF10">
    <property type="entry name" value="NADH DEHYDROGENASE_NAD(P)H NITROREDUCTASE XCC3605-RELATED"/>
    <property type="match status" value="1"/>
</dbReference>
<evidence type="ECO:0000313" key="6">
    <source>
        <dbReference type="Proteomes" id="UP001164705"/>
    </source>
</evidence>
<dbReference type="InterPro" id="IPR033878">
    <property type="entry name" value="NfsB-like"/>
</dbReference>
<protein>
    <submittedName>
        <fullName evidence="5">NAD(P)H-dependent oxidoreductase</fullName>
    </submittedName>
</protein>
<evidence type="ECO:0000313" key="5">
    <source>
        <dbReference type="EMBL" id="WAC03392.1"/>
    </source>
</evidence>
<dbReference type="GO" id="GO:0016491">
    <property type="term" value="F:oxidoreductase activity"/>
    <property type="evidence" value="ECO:0007669"/>
    <property type="project" value="UniProtKB-KW"/>
</dbReference>
<dbReference type="PANTHER" id="PTHR43673">
    <property type="entry name" value="NAD(P)H NITROREDUCTASE YDGI-RELATED"/>
    <property type="match status" value="1"/>
</dbReference>
<evidence type="ECO:0000256" key="2">
    <source>
        <dbReference type="ARBA" id="ARBA00022857"/>
    </source>
</evidence>
<dbReference type="EMBL" id="CP113088">
    <property type="protein sequence ID" value="WAC03392.1"/>
    <property type="molecule type" value="Genomic_DNA"/>
</dbReference>
<dbReference type="InterPro" id="IPR000415">
    <property type="entry name" value="Nitroreductase-like"/>
</dbReference>
<evidence type="ECO:0000259" key="4">
    <source>
        <dbReference type="Pfam" id="PF00881"/>
    </source>
</evidence>
<accession>A0A9E8SF28</accession>
<keyword evidence="3" id="KW-0560">Oxidoreductase</keyword>
<organism evidence="5 6">
    <name type="scientific">Lacinutrix neustonica</name>
    <dbReference type="NCBI Taxonomy" id="2980107"/>
    <lineage>
        <taxon>Bacteria</taxon>
        <taxon>Pseudomonadati</taxon>
        <taxon>Bacteroidota</taxon>
        <taxon>Flavobacteriia</taxon>
        <taxon>Flavobacteriales</taxon>
        <taxon>Flavobacteriaceae</taxon>
        <taxon>Lacinutrix</taxon>
    </lineage>
</organism>
<dbReference type="KEGG" id="lnu:N7U66_07630"/>
<dbReference type="AlphaFoldDB" id="A0A9E8SF28"/>
<feature type="domain" description="Nitroreductase" evidence="4">
    <location>
        <begin position="9"/>
        <end position="186"/>
    </location>
</feature>
<dbReference type="InterPro" id="IPR029479">
    <property type="entry name" value="Nitroreductase"/>
</dbReference>
<sequence>MEHYIEALNWRYATKRFDVSKKISTQDLGTLKKAIQLTASSYGLQPYKILIIEDPETRKKLLEASYGQPQITEASQIVVFANMTTFDDTLVDDYITNASETRGIAKSSLQDYADTMKSTLSSLSPTEKSNWTAKQAYIALGNLLSAAATLRIDACPMEGFQSEQYNEILGLNALNLNAAVIATIGYRSTEDDTQHYAKVRKPLNELFTTI</sequence>
<reference evidence="5" key="1">
    <citation type="submission" date="2022-11" db="EMBL/GenBank/DDBJ databases">
        <title>Lacinutrix neustonica HL-RS19T sp. nov., isolated from the surface microlayer sample of brackish Lake Shihwa.</title>
        <authorList>
            <person name="Choi J.Y."/>
            <person name="Hwang C.Y."/>
        </authorList>
    </citation>
    <scope>NUCLEOTIDE SEQUENCE</scope>
    <source>
        <strain evidence="5">HL-RS19</strain>
    </source>
</reference>
<keyword evidence="2" id="KW-0521">NADP</keyword>
<name>A0A9E8SF28_9FLAO</name>
<dbReference type="Pfam" id="PF00881">
    <property type="entry name" value="Nitroreductase"/>
    <property type="match status" value="1"/>
</dbReference>
<dbReference type="SUPFAM" id="SSF55469">
    <property type="entry name" value="FMN-dependent nitroreductase-like"/>
    <property type="match status" value="1"/>
</dbReference>
<proteinExistence type="inferred from homology"/>
<comment type="similarity">
    <text evidence="1">Belongs to the nitroreductase family.</text>
</comment>
<keyword evidence="6" id="KW-1185">Reference proteome</keyword>
<evidence type="ECO:0000256" key="3">
    <source>
        <dbReference type="ARBA" id="ARBA00023002"/>
    </source>
</evidence>
<dbReference type="CDD" id="cd02149">
    <property type="entry name" value="NfsB-like"/>
    <property type="match status" value="1"/>
</dbReference>